<dbReference type="Gene3D" id="1.10.10.350">
    <property type="match status" value="1"/>
</dbReference>
<evidence type="ECO:0000256" key="9">
    <source>
        <dbReference type="ARBA" id="ARBA00022917"/>
    </source>
</evidence>
<dbReference type="PANTHER" id="PTHR43311:SF2">
    <property type="entry name" value="GLUTAMATE--TRNA LIGASE, MITOCHONDRIAL-RELATED"/>
    <property type="match status" value="1"/>
</dbReference>
<dbReference type="InterPro" id="IPR004527">
    <property type="entry name" value="Glu-tRNA-ligase_bac/mito"/>
</dbReference>
<evidence type="ECO:0000256" key="5">
    <source>
        <dbReference type="ARBA" id="ARBA00022598"/>
    </source>
</evidence>
<dbReference type="CDD" id="cd00808">
    <property type="entry name" value="GluRS_core"/>
    <property type="match status" value="1"/>
</dbReference>
<evidence type="ECO:0000256" key="4">
    <source>
        <dbReference type="ARBA" id="ARBA00022555"/>
    </source>
</evidence>
<dbReference type="InterPro" id="IPR020751">
    <property type="entry name" value="aa-tRNA-synth_I_codon-bd_sub2"/>
</dbReference>
<dbReference type="InterPro" id="IPR049940">
    <property type="entry name" value="GluQ/Sye"/>
</dbReference>
<evidence type="ECO:0000256" key="2">
    <source>
        <dbReference type="ARBA" id="ARBA00007894"/>
    </source>
</evidence>
<dbReference type="Gene3D" id="2.40.50.140">
    <property type="entry name" value="Nucleic acid-binding proteins"/>
    <property type="match status" value="1"/>
</dbReference>
<keyword evidence="8 12" id="KW-0694">RNA-binding</keyword>
<sequence>MALLHLSNSLLAATSDPKADPSTTNTPVVFPNTGKNILDLPPRVRFAPSPTGSLHVGGARTALYNWLIAEGFRLDGTANSKASFIVRVEDTDLARSTKESEESVLEDLKWLGLNFDEGPGDDTKFGPYRQSERSDLYTTVAEMLLSQGSAYKCFCTKEELEVEKEAQIAAGVSPRYGGKWRDADPAEVKKMEDSGAPYTVRFKVPPGSRVVIDDMVRGTISWDADATVGDFILLRSSGVPVYNFCVAVDDATMGITTVVRAEEHLTNTLRQGLVLDALEAPRPRYAHCSLILGSDNQKLSKRHGATSCGQFKTDGYLPDAMVNYLALLGWNDGTDKEVFTREELVESFDMERVNPSGAVFDMDKLNWVNAQHLKAMSVDEVATLVKEQMVMEGVCMPDKTETDSFERMTTAATCLAKQMMCTTKDAATNARDVLDYKLPNTFEELEGEKRELVEAGNFYMVASKMLEAYDSNKMPRPNSANLMEAFLDSTSNKLITEDNDPGGGGYAYPAAWKAFMKDMAQELGLKGKNLFHPARLAITGEFSGQDVTKQITLLALASEFGSAVDLDKTNVVPLELRMELLRGFLGTIPSSFRSPKSGEVKPEASKVGGQSDGAKKGGKGNEGEREMGEGGGDGGGVDYDGPPFSALDVRVGLVKKVWMHEDSEKLFCEEVDVGEDDNRMVASGLRGLVEMDALEGRKVLVVCNLKERKLAGFPSHGMVLCASDETHENVKLVDVPTGAEVGERVFWGGDMVEEMEEGWKENKVGKKKVFEKIAPFLKTDKYGIAQFCGKPVMTKAGPVTSVMRNGNIS</sequence>
<feature type="region of interest" description="Disordered" evidence="14">
    <location>
        <begin position="592"/>
        <end position="639"/>
    </location>
</feature>
<dbReference type="SUPFAM" id="SSF48163">
    <property type="entry name" value="An anticodon-binding domain of class I aminoacyl-tRNA synthetases"/>
    <property type="match status" value="1"/>
</dbReference>
<evidence type="ECO:0000256" key="12">
    <source>
        <dbReference type="PROSITE-ProRule" id="PRU00209"/>
    </source>
</evidence>
<dbReference type="FunFam" id="3.40.50.620:FF:000045">
    <property type="entry name" value="Glutamate--tRNA ligase, mitochondrial"/>
    <property type="match status" value="1"/>
</dbReference>
<evidence type="ECO:0000256" key="3">
    <source>
        <dbReference type="ARBA" id="ARBA00012835"/>
    </source>
</evidence>
<dbReference type="InterPro" id="IPR002547">
    <property type="entry name" value="tRNA-bd_dom"/>
</dbReference>
<keyword evidence="17" id="KW-1185">Reference proteome</keyword>
<evidence type="ECO:0000256" key="13">
    <source>
        <dbReference type="RuleBase" id="RU363037"/>
    </source>
</evidence>
<dbReference type="PROSITE" id="PS00178">
    <property type="entry name" value="AA_TRNA_LIGASE_I"/>
    <property type="match status" value="1"/>
</dbReference>
<evidence type="ECO:0000256" key="11">
    <source>
        <dbReference type="ARBA" id="ARBA00030865"/>
    </source>
</evidence>
<evidence type="ECO:0000256" key="10">
    <source>
        <dbReference type="ARBA" id="ARBA00023146"/>
    </source>
</evidence>
<dbReference type="EMBL" id="BRXZ01001400">
    <property type="protein sequence ID" value="GMH70255.1"/>
    <property type="molecule type" value="Genomic_DNA"/>
</dbReference>
<organism evidence="16 17">
    <name type="scientific">Triparma retinervis</name>
    <dbReference type="NCBI Taxonomy" id="2557542"/>
    <lineage>
        <taxon>Eukaryota</taxon>
        <taxon>Sar</taxon>
        <taxon>Stramenopiles</taxon>
        <taxon>Ochrophyta</taxon>
        <taxon>Bolidophyceae</taxon>
        <taxon>Parmales</taxon>
        <taxon>Triparmaceae</taxon>
        <taxon>Triparma</taxon>
    </lineage>
</organism>
<dbReference type="SUPFAM" id="SSF50249">
    <property type="entry name" value="Nucleic acid-binding proteins"/>
    <property type="match status" value="1"/>
</dbReference>
<dbReference type="HAMAP" id="MF_00022">
    <property type="entry name" value="Glu_tRNA_synth_type1"/>
    <property type="match status" value="1"/>
</dbReference>
<dbReference type="SUPFAM" id="SSF52374">
    <property type="entry name" value="Nucleotidylyl transferase"/>
    <property type="match status" value="1"/>
</dbReference>
<keyword evidence="6 13" id="KW-0547">Nucleotide-binding</keyword>
<dbReference type="GO" id="GO:0005524">
    <property type="term" value="F:ATP binding"/>
    <property type="evidence" value="ECO:0007669"/>
    <property type="project" value="UniProtKB-KW"/>
</dbReference>
<feature type="compositionally biased region" description="Basic and acidic residues" evidence="14">
    <location>
        <begin position="613"/>
        <end position="628"/>
    </location>
</feature>
<dbReference type="OrthoDB" id="428822at2759"/>
<evidence type="ECO:0000256" key="1">
    <source>
        <dbReference type="ARBA" id="ARBA00004173"/>
    </source>
</evidence>
<dbReference type="InterPro" id="IPR033910">
    <property type="entry name" value="GluRS_core"/>
</dbReference>
<dbReference type="InterPro" id="IPR001412">
    <property type="entry name" value="aa-tRNA-synth_I_CS"/>
</dbReference>
<dbReference type="PRINTS" id="PR00987">
    <property type="entry name" value="TRNASYNTHGLU"/>
</dbReference>
<dbReference type="Pfam" id="PF19269">
    <property type="entry name" value="Anticodon_2"/>
    <property type="match status" value="1"/>
</dbReference>
<evidence type="ECO:0000256" key="8">
    <source>
        <dbReference type="ARBA" id="ARBA00022884"/>
    </source>
</evidence>
<dbReference type="AlphaFoldDB" id="A0A9W7AM31"/>
<comment type="similarity">
    <text evidence="2">Belongs to the class-I aminoacyl-tRNA synthetase family. Glutamate--tRNA ligase type 1 subfamily.</text>
</comment>
<dbReference type="EC" id="6.1.1.17" evidence="3"/>
<dbReference type="InterPro" id="IPR045462">
    <property type="entry name" value="aa-tRNA-synth_I_cd-bd"/>
</dbReference>
<dbReference type="Pfam" id="PF00749">
    <property type="entry name" value="tRNA-synt_1c"/>
    <property type="match status" value="1"/>
</dbReference>
<dbReference type="GO" id="GO:0005739">
    <property type="term" value="C:mitochondrion"/>
    <property type="evidence" value="ECO:0007669"/>
    <property type="project" value="UniProtKB-SubCell"/>
</dbReference>
<evidence type="ECO:0000256" key="6">
    <source>
        <dbReference type="ARBA" id="ARBA00022741"/>
    </source>
</evidence>
<dbReference type="PROSITE" id="PS50886">
    <property type="entry name" value="TRBD"/>
    <property type="match status" value="1"/>
</dbReference>
<feature type="domain" description="TRNA-binding" evidence="15">
    <location>
        <begin position="643"/>
        <end position="746"/>
    </location>
</feature>
<dbReference type="InterPro" id="IPR008925">
    <property type="entry name" value="aa_tRNA-synth_I_cd-bd_sf"/>
</dbReference>
<name>A0A9W7AM31_9STRA</name>
<dbReference type="Gene3D" id="3.40.50.620">
    <property type="entry name" value="HUPs"/>
    <property type="match status" value="1"/>
</dbReference>
<evidence type="ECO:0000313" key="16">
    <source>
        <dbReference type="EMBL" id="GMH70255.1"/>
    </source>
</evidence>
<evidence type="ECO:0000313" key="17">
    <source>
        <dbReference type="Proteomes" id="UP001165082"/>
    </source>
</evidence>
<dbReference type="CDD" id="cd02799">
    <property type="entry name" value="tRNA_bind_EMAP-II_like"/>
    <property type="match status" value="1"/>
</dbReference>
<feature type="compositionally biased region" description="Gly residues" evidence="14">
    <location>
        <begin position="629"/>
        <end position="638"/>
    </location>
</feature>
<keyword evidence="4 12" id="KW-0820">tRNA-binding</keyword>
<dbReference type="GO" id="GO:0006424">
    <property type="term" value="P:glutamyl-tRNA aminoacylation"/>
    <property type="evidence" value="ECO:0007669"/>
    <property type="project" value="InterPro"/>
</dbReference>
<dbReference type="InterPro" id="IPR014729">
    <property type="entry name" value="Rossmann-like_a/b/a_fold"/>
</dbReference>
<comment type="subcellular location">
    <subcellularLocation>
        <location evidence="1">Mitochondrion</location>
    </subcellularLocation>
</comment>
<keyword evidence="5 13" id="KW-0436">Ligase</keyword>
<dbReference type="GO" id="GO:0000049">
    <property type="term" value="F:tRNA binding"/>
    <property type="evidence" value="ECO:0007669"/>
    <property type="project" value="UniProtKB-UniRule"/>
</dbReference>
<dbReference type="InterPro" id="IPR000924">
    <property type="entry name" value="Glu/Gln-tRNA-synth"/>
</dbReference>
<dbReference type="PANTHER" id="PTHR43311">
    <property type="entry name" value="GLUTAMATE--TRNA LIGASE"/>
    <property type="match status" value="1"/>
</dbReference>
<keyword evidence="9 13" id="KW-0648">Protein biosynthesis</keyword>
<dbReference type="Pfam" id="PF01588">
    <property type="entry name" value="tRNA_bind"/>
    <property type="match status" value="1"/>
</dbReference>
<dbReference type="NCBIfam" id="TIGR00464">
    <property type="entry name" value="gltX_bact"/>
    <property type="match status" value="1"/>
</dbReference>
<dbReference type="InterPro" id="IPR012340">
    <property type="entry name" value="NA-bd_OB-fold"/>
</dbReference>
<comment type="caution">
    <text evidence="16">The sequence shown here is derived from an EMBL/GenBank/DDBJ whole genome shotgun (WGS) entry which is preliminary data.</text>
</comment>
<dbReference type="InterPro" id="IPR020058">
    <property type="entry name" value="Glu/Gln-tRNA-synth_Ib_cat-dom"/>
</dbReference>
<protein>
    <recommendedName>
        <fullName evidence="3">glutamate--tRNA ligase</fullName>
        <ecNumber evidence="3">6.1.1.17</ecNumber>
    </recommendedName>
    <alternativeName>
        <fullName evidence="11">Glutamyl-tRNA synthetase</fullName>
    </alternativeName>
</protein>
<dbReference type="GO" id="GO:0004818">
    <property type="term" value="F:glutamate-tRNA ligase activity"/>
    <property type="evidence" value="ECO:0007669"/>
    <property type="project" value="UniProtKB-EC"/>
</dbReference>
<evidence type="ECO:0000256" key="14">
    <source>
        <dbReference type="SAM" id="MobiDB-lite"/>
    </source>
</evidence>
<gene>
    <name evidence="16" type="ORF">TrRE_jg1111</name>
</gene>
<evidence type="ECO:0000256" key="7">
    <source>
        <dbReference type="ARBA" id="ARBA00022840"/>
    </source>
</evidence>
<evidence type="ECO:0000259" key="15">
    <source>
        <dbReference type="PROSITE" id="PS50886"/>
    </source>
</evidence>
<dbReference type="Proteomes" id="UP001165082">
    <property type="component" value="Unassembled WGS sequence"/>
</dbReference>
<feature type="region of interest" description="Disordered" evidence="14">
    <location>
        <begin position="14"/>
        <end position="34"/>
    </location>
</feature>
<dbReference type="GO" id="GO:0008270">
    <property type="term" value="F:zinc ion binding"/>
    <property type="evidence" value="ECO:0007669"/>
    <property type="project" value="InterPro"/>
</dbReference>
<dbReference type="FunFam" id="2.40.50.140:FF:000225">
    <property type="entry name" value="tyrosine--tRNA ligase, cytoplasmic"/>
    <property type="match status" value="1"/>
</dbReference>
<proteinExistence type="inferred from homology"/>
<keyword evidence="10 13" id="KW-0030">Aminoacyl-tRNA synthetase</keyword>
<reference evidence="16" key="1">
    <citation type="submission" date="2022-07" db="EMBL/GenBank/DDBJ databases">
        <title>Genome analysis of Parmales, a sister group of diatoms, reveals the evolutionary specialization of diatoms from phago-mixotrophs to photoautotrophs.</title>
        <authorList>
            <person name="Ban H."/>
            <person name="Sato S."/>
            <person name="Yoshikawa S."/>
            <person name="Kazumasa Y."/>
            <person name="Nakamura Y."/>
            <person name="Ichinomiya M."/>
            <person name="Saitoh K."/>
            <person name="Sato N."/>
            <person name="Blanc-Mathieu R."/>
            <person name="Endo H."/>
            <person name="Kuwata A."/>
            <person name="Ogata H."/>
        </authorList>
    </citation>
    <scope>NUCLEOTIDE SEQUENCE</scope>
</reference>
<keyword evidence="7 13" id="KW-0067">ATP-binding</keyword>
<accession>A0A9W7AM31</accession>